<dbReference type="InterPro" id="IPR000477">
    <property type="entry name" value="RT_dom"/>
</dbReference>
<protein>
    <submittedName>
        <fullName evidence="3">Type II intron maturase</fullName>
    </submittedName>
</protein>
<proteinExistence type="predicted"/>
<organism evidence="3 4">
    <name type="scientific">Melghirimyces algeriensis</name>
    <dbReference type="NCBI Taxonomy" id="910412"/>
    <lineage>
        <taxon>Bacteria</taxon>
        <taxon>Bacillati</taxon>
        <taxon>Bacillota</taxon>
        <taxon>Bacilli</taxon>
        <taxon>Bacillales</taxon>
        <taxon>Thermoactinomycetaceae</taxon>
        <taxon>Melghirimyces</taxon>
    </lineage>
</organism>
<feature type="domain" description="Domain X" evidence="2">
    <location>
        <begin position="324"/>
        <end position="400"/>
    </location>
</feature>
<dbReference type="Pfam" id="PF01348">
    <property type="entry name" value="Intron_maturas2"/>
    <property type="match status" value="1"/>
</dbReference>
<dbReference type="PANTHER" id="PTHR33642:SF4">
    <property type="entry name" value="COX1_OXI3 INTRON 1 PROTEIN-RELATED"/>
    <property type="match status" value="1"/>
</dbReference>
<evidence type="ECO:0000313" key="3">
    <source>
        <dbReference type="EMBL" id="SMO93942.1"/>
    </source>
</evidence>
<dbReference type="GO" id="GO:0006397">
    <property type="term" value="P:mRNA processing"/>
    <property type="evidence" value="ECO:0007669"/>
    <property type="project" value="InterPro"/>
</dbReference>
<sequence length="445" mass="53022">MQKAEVILSLLSHKARNDEHFVFRRLYRYLYNPDFYRYVGTKMGGMHFTVDGYLETLHHIIQKLRNETYHPIRSNVLRDKKHFPRYSQDQWLQAVVREILESIYEPSFLDTSHGFRPNRSVHTALYTLKKTWKGAQWVIQGTIPNVFEQMDHHLLIQIIAKRVDDGRFLELIRRFLKAGCVHIPSPCSERIQRSGLGPLLVNIYLNELDQWIERVVNRYNHSQEIRIQYIRYAHQWMIFVHDSKTMAQRLLDQVCIFLETDLHLAYDKQQNTLKNPRKDNVQFLRHEIAMFTKPSQTGQNTPMPSVQLLVPSDVIRKKLKPFRKRGRPVHHHARVHLPLQDLIQIYHDEIKQLYCYYCLATDVNTKLRMFRFFHYHSLVKTIAHKEKSSAKKVMDKYGVTIQQKGGTGTRKLLGVPYRDRSGKRRMRTYFQEPLVMRNDPPNFCE</sequence>
<dbReference type="EMBL" id="FXTI01000016">
    <property type="protein sequence ID" value="SMO93942.1"/>
    <property type="molecule type" value="Genomic_DNA"/>
</dbReference>
<dbReference type="PANTHER" id="PTHR33642">
    <property type="entry name" value="COX1/OXI3 INTRON 1 PROTEIN-RELATED"/>
    <property type="match status" value="1"/>
</dbReference>
<dbReference type="CDD" id="cd01651">
    <property type="entry name" value="RT_G2_intron"/>
    <property type="match status" value="1"/>
</dbReference>
<dbReference type="Pfam" id="PF00078">
    <property type="entry name" value="RVT_1"/>
    <property type="match status" value="1"/>
</dbReference>
<dbReference type="OrthoDB" id="9793236at2"/>
<feature type="domain" description="Reverse transcriptase" evidence="1">
    <location>
        <begin position="91"/>
        <end position="284"/>
    </location>
</feature>
<dbReference type="InterPro" id="IPR043502">
    <property type="entry name" value="DNA/RNA_pol_sf"/>
</dbReference>
<reference evidence="3 4" key="1">
    <citation type="submission" date="2017-05" db="EMBL/GenBank/DDBJ databases">
        <authorList>
            <person name="Varghese N."/>
            <person name="Submissions S."/>
        </authorList>
    </citation>
    <scope>NUCLEOTIDE SEQUENCE [LARGE SCALE GENOMIC DNA]</scope>
    <source>
        <strain evidence="3 4">DSM 45474</strain>
    </source>
</reference>
<accession>A0A521FCL9</accession>
<name>A0A521FCL9_9BACL</name>
<evidence type="ECO:0000259" key="1">
    <source>
        <dbReference type="Pfam" id="PF00078"/>
    </source>
</evidence>
<dbReference type="RefSeq" id="WP_142506776.1">
    <property type="nucleotide sequence ID" value="NZ_FXTI01000016.1"/>
</dbReference>
<gene>
    <name evidence="3" type="ORF">SAMN06264849_11652</name>
</gene>
<evidence type="ECO:0000313" key="4">
    <source>
        <dbReference type="Proteomes" id="UP000315636"/>
    </source>
</evidence>
<dbReference type="SUPFAM" id="SSF56672">
    <property type="entry name" value="DNA/RNA polymerases"/>
    <property type="match status" value="1"/>
</dbReference>
<keyword evidence="4" id="KW-1185">Reference proteome</keyword>
<dbReference type="InterPro" id="IPR024937">
    <property type="entry name" value="Domain_X"/>
</dbReference>
<dbReference type="AlphaFoldDB" id="A0A521FCL9"/>
<evidence type="ECO:0000259" key="2">
    <source>
        <dbReference type="Pfam" id="PF01348"/>
    </source>
</evidence>
<dbReference type="Proteomes" id="UP000315636">
    <property type="component" value="Unassembled WGS sequence"/>
</dbReference>